<comment type="subcellular location">
    <subcellularLocation>
        <location evidence="1">Membrane</location>
        <topology evidence="1">Multi-pass membrane protein</topology>
    </subcellularLocation>
</comment>
<keyword evidence="6 7" id="KW-0012">Acyltransferase</keyword>
<feature type="transmembrane region" description="Helical" evidence="7">
    <location>
        <begin position="211"/>
        <end position="234"/>
    </location>
</feature>
<protein>
    <recommendedName>
        <fullName evidence="7">Palmitoyltransferase</fullName>
        <ecNumber evidence="7">2.3.1.225</ecNumber>
    </recommendedName>
</protein>
<evidence type="ECO:0000256" key="1">
    <source>
        <dbReference type="ARBA" id="ARBA00004141"/>
    </source>
</evidence>
<proteinExistence type="inferred from homology"/>
<comment type="domain">
    <text evidence="7">The DHHC domain is required for palmitoyltransferase activity.</text>
</comment>
<accession>A0AAN8JYK7</accession>
<gene>
    <name evidence="9" type="ORF">SNE40_010600</name>
</gene>
<evidence type="ECO:0000256" key="6">
    <source>
        <dbReference type="ARBA" id="ARBA00023315"/>
    </source>
</evidence>
<dbReference type="EMBL" id="JAZGQO010000007">
    <property type="protein sequence ID" value="KAK6183048.1"/>
    <property type="molecule type" value="Genomic_DNA"/>
</dbReference>
<dbReference type="AlphaFoldDB" id="A0AAN8JYK7"/>
<keyword evidence="4 7" id="KW-1133">Transmembrane helix</keyword>
<dbReference type="Proteomes" id="UP001347796">
    <property type="component" value="Unassembled WGS sequence"/>
</dbReference>
<comment type="caution">
    <text evidence="9">The sequence shown here is derived from an EMBL/GenBank/DDBJ whole genome shotgun (WGS) entry which is preliminary data.</text>
</comment>
<dbReference type="GO" id="GO:0016020">
    <property type="term" value="C:membrane"/>
    <property type="evidence" value="ECO:0007669"/>
    <property type="project" value="UniProtKB-SubCell"/>
</dbReference>
<feature type="transmembrane region" description="Helical" evidence="7">
    <location>
        <begin position="64"/>
        <end position="84"/>
    </location>
</feature>
<keyword evidence="3 7" id="KW-0812">Transmembrane</keyword>
<comment type="similarity">
    <text evidence="7">Belongs to the DHHC palmitoyltransferase family.</text>
</comment>
<evidence type="ECO:0000313" key="9">
    <source>
        <dbReference type="EMBL" id="KAK6183048.1"/>
    </source>
</evidence>
<evidence type="ECO:0000313" key="10">
    <source>
        <dbReference type="Proteomes" id="UP001347796"/>
    </source>
</evidence>
<dbReference type="InterPro" id="IPR001594">
    <property type="entry name" value="Palmitoyltrfase_DHHC"/>
</dbReference>
<feature type="transmembrane region" description="Helical" evidence="7">
    <location>
        <begin position="186"/>
        <end position="205"/>
    </location>
</feature>
<dbReference type="PANTHER" id="PTHR12246">
    <property type="entry name" value="PALMITOYLTRANSFERASE ZDHHC16"/>
    <property type="match status" value="1"/>
</dbReference>
<dbReference type="PROSITE" id="PS50216">
    <property type="entry name" value="DHHC"/>
    <property type="match status" value="1"/>
</dbReference>
<feature type="domain" description="Palmitoyltransferase DHHC" evidence="8">
    <location>
        <begin position="112"/>
        <end position="251"/>
    </location>
</feature>
<dbReference type="GO" id="GO:0019706">
    <property type="term" value="F:protein-cysteine S-palmitoyltransferase activity"/>
    <property type="evidence" value="ECO:0007669"/>
    <property type="project" value="UniProtKB-EC"/>
</dbReference>
<evidence type="ECO:0000256" key="4">
    <source>
        <dbReference type="ARBA" id="ARBA00022989"/>
    </source>
</evidence>
<evidence type="ECO:0000256" key="3">
    <source>
        <dbReference type="ARBA" id="ARBA00022692"/>
    </source>
</evidence>
<keyword evidence="2 7" id="KW-0808">Transferase</keyword>
<reference evidence="9 10" key="1">
    <citation type="submission" date="2024-01" db="EMBL/GenBank/DDBJ databases">
        <title>The genome of the rayed Mediterranean limpet Patella caerulea (Linnaeus, 1758).</title>
        <authorList>
            <person name="Anh-Thu Weber A."/>
            <person name="Halstead-Nussloch G."/>
        </authorList>
    </citation>
    <scope>NUCLEOTIDE SEQUENCE [LARGE SCALE GENOMIC DNA]</scope>
    <source>
        <strain evidence="9">AATW-2023a</strain>
        <tissue evidence="9">Whole specimen</tissue>
    </source>
</reference>
<evidence type="ECO:0000259" key="8">
    <source>
        <dbReference type="Pfam" id="PF01529"/>
    </source>
</evidence>
<dbReference type="Pfam" id="PF01529">
    <property type="entry name" value="DHHC"/>
    <property type="match status" value="1"/>
</dbReference>
<organism evidence="9 10">
    <name type="scientific">Patella caerulea</name>
    <name type="common">Rayed Mediterranean limpet</name>
    <dbReference type="NCBI Taxonomy" id="87958"/>
    <lineage>
        <taxon>Eukaryota</taxon>
        <taxon>Metazoa</taxon>
        <taxon>Spiralia</taxon>
        <taxon>Lophotrochozoa</taxon>
        <taxon>Mollusca</taxon>
        <taxon>Gastropoda</taxon>
        <taxon>Patellogastropoda</taxon>
        <taxon>Patelloidea</taxon>
        <taxon>Patellidae</taxon>
        <taxon>Patella</taxon>
    </lineage>
</organism>
<evidence type="ECO:0000256" key="7">
    <source>
        <dbReference type="RuleBase" id="RU079119"/>
    </source>
</evidence>
<dbReference type="InterPro" id="IPR039859">
    <property type="entry name" value="PFA4/ZDH16/20/ERF2-like"/>
</dbReference>
<name>A0AAN8JYK7_PATCE</name>
<feature type="transmembrane region" description="Helical" evidence="7">
    <location>
        <begin position="156"/>
        <end position="174"/>
    </location>
</feature>
<feature type="transmembrane region" description="Helical" evidence="7">
    <location>
        <begin position="34"/>
        <end position="52"/>
    </location>
</feature>
<dbReference type="EC" id="2.3.1.225" evidence="7"/>
<sequence>MERRQVTLKEKLKAHYDNRNFQPQETSANKVGVAFYWFMTISLLFESLLILIPTLFKDNTTVKLLCQVLVFVALVECNACWFLTYKDVSNYVRKTFIEKYFTRTQETPPGWRSCPSCQLDAPPRSHHCKLCGKCILKRDHHCFFTGSCIGFYNQRYFIIFCVHMIWSNAFALYLQLTYLNEAMPIFSNYFVNYLPGINVLLYFWGNIPIGMVLIVIHSYFCIFCLGAGIFFFVWQMMIVSCGQTSFEAWKNVNPYGKSVLDNFRSVFGPLKFCWLMLFFPVPFDLSEDGIKWEIQPKSVKGH</sequence>
<keyword evidence="5 7" id="KW-0472">Membrane</keyword>
<comment type="catalytic activity">
    <reaction evidence="7">
        <text>L-cysteinyl-[protein] + hexadecanoyl-CoA = S-hexadecanoyl-L-cysteinyl-[protein] + CoA</text>
        <dbReference type="Rhea" id="RHEA:36683"/>
        <dbReference type="Rhea" id="RHEA-COMP:10131"/>
        <dbReference type="Rhea" id="RHEA-COMP:11032"/>
        <dbReference type="ChEBI" id="CHEBI:29950"/>
        <dbReference type="ChEBI" id="CHEBI:57287"/>
        <dbReference type="ChEBI" id="CHEBI:57379"/>
        <dbReference type="ChEBI" id="CHEBI:74151"/>
        <dbReference type="EC" id="2.3.1.225"/>
    </reaction>
</comment>
<evidence type="ECO:0000256" key="5">
    <source>
        <dbReference type="ARBA" id="ARBA00023136"/>
    </source>
</evidence>
<evidence type="ECO:0000256" key="2">
    <source>
        <dbReference type="ARBA" id="ARBA00022679"/>
    </source>
</evidence>
<keyword evidence="10" id="KW-1185">Reference proteome</keyword>